<dbReference type="CDD" id="cd00130">
    <property type="entry name" value="PAS"/>
    <property type="match status" value="1"/>
</dbReference>
<dbReference type="NCBIfam" id="TIGR00229">
    <property type="entry name" value="sensory_box"/>
    <property type="match status" value="1"/>
</dbReference>
<dbReference type="EMBL" id="LKAJ02000001">
    <property type="protein sequence ID" value="MCS5711976.1"/>
    <property type="molecule type" value="Genomic_DNA"/>
</dbReference>
<dbReference type="Gene3D" id="3.30.450.40">
    <property type="match status" value="1"/>
</dbReference>
<dbReference type="InterPro" id="IPR003018">
    <property type="entry name" value="GAF"/>
</dbReference>
<dbReference type="PANTHER" id="PTHR43102:SF2">
    <property type="entry name" value="GAF DOMAIN-CONTAINING PROTEIN"/>
    <property type="match status" value="1"/>
</dbReference>
<dbReference type="PROSITE" id="PS50112">
    <property type="entry name" value="PAS"/>
    <property type="match status" value="1"/>
</dbReference>
<feature type="domain" description="PAS" evidence="1">
    <location>
        <begin position="182"/>
        <end position="254"/>
    </location>
</feature>
<dbReference type="GO" id="GO:0016301">
    <property type="term" value="F:kinase activity"/>
    <property type="evidence" value="ECO:0007669"/>
    <property type="project" value="UniProtKB-KW"/>
</dbReference>
<keyword evidence="4" id="KW-1185">Reference proteome</keyword>
<name>A0A0Q9Z2G8_9GAMM</name>
<dbReference type="InterPro" id="IPR029016">
    <property type="entry name" value="GAF-like_dom_sf"/>
</dbReference>
<dbReference type="RefSeq" id="WP_075064849.1">
    <property type="nucleotide sequence ID" value="NZ_LKAJ02000001.1"/>
</dbReference>
<organism evidence="2">
    <name type="scientific">Candidatus Berkiella aquae</name>
    <dbReference type="NCBI Taxonomy" id="295108"/>
    <lineage>
        <taxon>Bacteria</taxon>
        <taxon>Pseudomonadati</taxon>
        <taxon>Pseudomonadota</taxon>
        <taxon>Gammaproteobacteria</taxon>
        <taxon>Candidatus Berkiellales</taxon>
        <taxon>Candidatus Berkiellaceae</taxon>
        <taxon>Candidatus Berkiella</taxon>
    </lineage>
</organism>
<proteinExistence type="predicted"/>
<dbReference type="Proteomes" id="UP000051497">
    <property type="component" value="Unassembled WGS sequence"/>
</dbReference>
<dbReference type="SMART" id="SM00091">
    <property type="entry name" value="PAS"/>
    <property type="match status" value="1"/>
</dbReference>
<keyword evidence="2" id="KW-0418">Kinase</keyword>
<accession>A0A0Q9Z2G8</accession>
<reference evidence="3" key="3">
    <citation type="submission" date="2021-06" db="EMBL/GenBank/DDBJ databases">
        <title>Genomic Description and Analysis of Intracellular Bacteria, Candidatus Berkiella cookevillensis and Candidatus Berkiella aquae.</title>
        <authorList>
            <person name="Kidane D.T."/>
            <person name="Mehari Y.T."/>
            <person name="Rice F.C."/>
            <person name="Arivett B.A."/>
            <person name="Farone A.L."/>
            <person name="Berk S.G."/>
            <person name="Farone M.B."/>
        </authorList>
    </citation>
    <scope>NUCLEOTIDE SEQUENCE</scope>
    <source>
        <strain evidence="3">HT99</strain>
    </source>
</reference>
<comment type="caution">
    <text evidence="2">The sequence shown here is derived from an EMBL/GenBank/DDBJ whole genome shotgun (WGS) entry which is preliminary data.</text>
</comment>
<dbReference type="SMART" id="SM00065">
    <property type="entry name" value="GAF"/>
    <property type="match status" value="1"/>
</dbReference>
<dbReference type="GO" id="GO:0006355">
    <property type="term" value="P:regulation of DNA-templated transcription"/>
    <property type="evidence" value="ECO:0007669"/>
    <property type="project" value="InterPro"/>
</dbReference>
<reference evidence="3" key="2">
    <citation type="journal article" date="2016" name="Genome Announc.">
        <title>Draft Genome Sequences of Two Novel Amoeba-Resistant Intranuclear Bacteria, 'Candidatus Berkiella cookevillensis' and 'Candidatus Berkiella aquae'.</title>
        <authorList>
            <person name="Mehari Y.T."/>
            <person name="Arivett B.A."/>
            <person name="Farone A.L."/>
            <person name="Gunderson J.H."/>
            <person name="Farone M.B."/>
        </authorList>
    </citation>
    <scope>NUCLEOTIDE SEQUENCE</scope>
    <source>
        <strain evidence="3">HT99</strain>
    </source>
</reference>
<gene>
    <name evidence="2" type="ORF">HT99x_00197</name>
    <name evidence="3" type="ORF">HT99x_011085</name>
</gene>
<evidence type="ECO:0000313" key="4">
    <source>
        <dbReference type="Proteomes" id="UP000051497"/>
    </source>
</evidence>
<evidence type="ECO:0000313" key="2">
    <source>
        <dbReference type="EMBL" id="KRG22659.1"/>
    </source>
</evidence>
<dbReference type="InterPro" id="IPR000014">
    <property type="entry name" value="PAS"/>
</dbReference>
<dbReference type="SUPFAM" id="SSF55785">
    <property type="entry name" value="PYP-like sensor domain (PAS domain)"/>
    <property type="match status" value="1"/>
</dbReference>
<dbReference type="InterPro" id="IPR013767">
    <property type="entry name" value="PAS_fold"/>
</dbReference>
<dbReference type="Pfam" id="PF00989">
    <property type="entry name" value="PAS"/>
    <property type="match status" value="1"/>
</dbReference>
<dbReference type="Gene3D" id="3.30.450.20">
    <property type="entry name" value="PAS domain"/>
    <property type="match status" value="1"/>
</dbReference>
<dbReference type="PANTHER" id="PTHR43102">
    <property type="entry name" value="SLR1143 PROTEIN"/>
    <property type="match status" value="1"/>
</dbReference>
<protein>
    <submittedName>
        <fullName evidence="3">PAS domain-containing protein</fullName>
    </submittedName>
    <submittedName>
        <fullName evidence="2">Sensory histidine kinase AtoS</fullName>
    </submittedName>
</protein>
<evidence type="ECO:0000259" key="1">
    <source>
        <dbReference type="PROSITE" id="PS50112"/>
    </source>
</evidence>
<reference evidence="2" key="1">
    <citation type="submission" date="2015-09" db="EMBL/GenBank/DDBJ databases">
        <title>Draft Genome Sequences of Two Novel Amoeba-resistant Intranuclear Bacteria, Candidatus Berkiella cookevillensis and Candidatus Berkiella aquae.</title>
        <authorList>
            <person name="Mehari Y.T."/>
            <person name="Arivett B.A."/>
            <person name="Farone A.L."/>
            <person name="Gunderson J.H."/>
            <person name="Farone M.B."/>
        </authorList>
    </citation>
    <scope>NUCLEOTIDE SEQUENCE [LARGE SCALE GENOMIC DNA]</scope>
    <source>
        <strain evidence="2">HT99</strain>
    </source>
</reference>
<dbReference type="OrthoDB" id="9812358at2"/>
<dbReference type="AlphaFoldDB" id="A0A0Q9Z2G8"/>
<dbReference type="EMBL" id="LKAJ01000001">
    <property type="protein sequence ID" value="KRG22659.1"/>
    <property type="molecule type" value="Genomic_DNA"/>
</dbReference>
<dbReference type="Pfam" id="PF01590">
    <property type="entry name" value="GAF"/>
    <property type="match status" value="1"/>
</dbReference>
<keyword evidence="2" id="KW-0808">Transferase</keyword>
<dbReference type="SUPFAM" id="SSF55781">
    <property type="entry name" value="GAF domain-like"/>
    <property type="match status" value="1"/>
</dbReference>
<sequence length="288" mass="32472">MKVPPKPANEDERLHALAKYKLPNLANDKIFNQITELASLICDMPICLITIIDKDTNWFLSNHGLESSGETPRDLSFCAHAILDDKLMEITDTTLDDRFNNNPFVLGIPQIRFYAGMPLVDPDGFKLGTICLIDKVTRELTPKQEKILGLFSKMIISIIEARAGALNKVNSFLNNEEKINEIENFKNMLMQSIPEGIIAVTQNGKIFFTNEKATKLFGYPAAELLNQNFFFLLKDKELDLANNHIIMTEAIKKDHSQLPVELSVAPLKNSNHFLVVIKENSIGNFQNP</sequence>
<dbReference type="STRING" id="295108.HT99x_00197"/>
<evidence type="ECO:0000313" key="3">
    <source>
        <dbReference type="EMBL" id="MCS5711976.1"/>
    </source>
</evidence>
<dbReference type="InterPro" id="IPR035965">
    <property type="entry name" value="PAS-like_dom_sf"/>
</dbReference>